<dbReference type="Proteomes" id="UP000001431">
    <property type="component" value="Chromosome"/>
</dbReference>
<evidence type="ECO:0000313" key="1">
    <source>
        <dbReference type="EMBL" id="ABO08138.1"/>
    </source>
</evidence>
<dbReference type="eggNOG" id="arCOG07065">
    <property type="taxonomic scope" value="Archaea"/>
</dbReference>
<sequence>MGVRADMSFVFVFTECPPGHLLALRQWGFHIVATVDCPGLEKVVDVKSYIRDKFAVVVGDKGLAEELRVGAVDVGEVEEFLRWLSGEGARLFKAALQ</sequence>
<organism evidence="1 2">
    <name type="scientific">Pyrobaculum calidifontis (strain DSM 21063 / JCM 11548 / VA1)</name>
    <dbReference type="NCBI Taxonomy" id="410359"/>
    <lineage>
        <taxon>Archaea</taxon>
        <taxon>Thermoproteota</taxon>
        <taxon>Thermoprotei</taxon>
        <taxon>Thermoproteales</taxon>
        <taxon>Thermoproteaceae</taxon>
        <taxon>Pyrobaculum</taxon>
    </lineage>
</organism>
<protein>
    <submittedName>
        <fullName evidence="1">Uncharacterized protein</fullName>
    </submittedName>
</protein>
<dbReference type="EMBL" id="CP000561">
    <property type="protein sequence ID" value="ABO08138.1"/>
    <property type="molecule type" value="Genomic_DNA"/>
</dbReference>
<gene>
    <name evidence="1" type="ordered locus">Pcal_0712</name>
</gene>
<name>A3MU21_PYRCJ</name>
<accession>A3MU21</accession>
<dbReference type="AlphaFoldDB" id="A3MU21"/>
<proteinExistence type="predicted"/>
<dbReference type="STRING" id="410359.Pcal_0712"/>
<dbReference type="KEGG" id="pcl:Pcal_0712"/>
<keyword evidence="2" id="KW-1185">Reference proteome</keyword>
<dbReference type="HOGENOM" id="CLU_184186_0_0_2"/>
<evidence type="ECO:0000313" key="2">
    <source>
        <dbReference type="Proteomes" id="UP000001431"/>
    </source>
</evidence>
<reference evidence="1" key="1">
    <citation type="submission" date="2007-02" db="EMBL/GenBank/DDBJ databases">
        <title>Complete sequence of Pyrobaculum calidifontis JCM 11548.</title>
        <authorList>
            <consortium name="US DOE Joint Genome Institute"/>
            <person name="Copeland A."/>
            <person name="Lucas S."/>
            <person name="Lapidus A."/>
            <person name="Barry K."/>
            <person name="Glavina del Rio T."/>
            <person name="Dalin E."/>
            <person name="Tice H."/>
            <person name="Pitluck S."/>
            <person name="Chain P."/>
            <person name="Malfatti S."/>
            <person name="Shin M."/>
            <person name="Vergez L."/>
            <person name="Schmutz J."/>
            <person name="Larimer F."/>
            <person name="Land M."/>
            <person name="Hauser L."/>
            <person name="Kyrpides N."/>
            <person name="Mikhailova N."/>
            <person name="Cozen A.E."/>
            <person name="Fitz-Gibbon S.T."/>
            <person name="House C.H."/>
            <person name="Saltikov C."/>
            <person name="Lowe T.M."/>
            <person name="Richardson P."/>
        </authorList>
    </citation>
    <scope>NUCLEOTIDE SEQUENCE [LARGE SCALE GENOMIC DNA]</scope>
    <source>
        <strain evidence="1">JCM 11548</strain>
    </source>
</reference>